<dbReference type="Proteomes" id="UP000447833">
    <property type="component" value="Unassembled WGS sequence"/>
</dbReference>
<proteinExistence type="predicted"/>
<dbReference type="AlphaFoldDB" id="A0A845ER53"/>
<dbReference type="SUPFAM" id="SSF47090">
    <property type="entry name" value="PGBD-like"/>
    <property type="match status" value="1"/>
</dbReference>
<feature type="domain" description="Peptidoglycan binding-like" evidence="2">
    <location>
        <begin position="74"/>
        <end position="130"/>
    </location>
</feature>
<name>A0A845ER53_9BACL</name>
<evidence type="ECO:0000313" key="5">
    <source>
        <dbReference type="Proteomes" id="UP000447833"/>
    </source>
</evidence>
<comment type="caution">
    <text evidence="4">The sequence shown here is derived from an EMBL/GenBank/DDBJ whole genome shotgun (WGS) entry which is preliminary data.</text>
</comment>
<evidence type="ECO:0000259" key="2">
    <source>
        <dbReference type="Pfam" id="PF01471"/>
    </source>
</evidence>
<dbReference type="GO" id="GO:0016787">
    <property type="term" value="F:hydrolase activity"/>
    <property type="evidence" value="ECO:0007669"/>
    <property type="project" value="UniProtKB-KW"/>
</dbReference>
<dbReference type="InterPro" id="IPR002477">
    <property type="entry name" value="Peptidoglycan-bd-like"/>
</dbReference>
<dbReference type="Gene3D" id="6.20.240.60">
    <property type="match status" value="1"/>
</dbReference>
<protein>
    <submittedName>
        <fullName evidence="4">Cell wall hydrolase</fullName>
    </submittedName>
</protein>
<keyword evidence="1" id="KW-1133">Transmembrane helix</keyword>
<dbReference type="Pfam" id="PF01471">
    <property type="entry name" value="PG_binding_1"/>
    <property type="match status" value="1"/>
</dbReference>
<feature type="transmembrane region" description="Helical" evidence="1">
    <location>
        <begin position="43"/>
        <end position="61"/>
    </location>
</feature>
<dbReference type="Gene3D" id="1.10.101.10">
    <property type="entry name" value="PGBD-like superfamily/PGBD"/>
    <property type="match status" value="1"/>
</dbReference>
<dbReference type="Pfam" id="PF07486">
    <property type="entry name" value="Hydrolase_2"/>
    <property type="match status" value="1"/>
</dbReference>
<evidence type="ECO:0000259" key="3">
    <source>
        <dbReference type="Pfam" id="PF07486"/>
    </source>
</evidence>
<dbReference type="InterPro" id="IPR011105">
    <property type="entry name" value="Cell_wall_hydrolase_SleB"/>
</dbReference>
<evidence type="ECO:0000313" key="4">
    <source>
        <dbReference type="EMBL" id="MYL62262.1"/>
    </source>
</evidence>
<accession>A0A845ER53</accession>
<keyword evidence="1" id="KW-0472">Membrane</keyword>
<feature type="domain" description="Cell wall hydrolase SleB" evidence="3">
    <location>
        <begin position="146"/>
        <end position="244"/>
    </location>
</feature>
<evidence type="ECO:0000256" key="1">
    <source>
        <dbReference type="SAM" id="Phobius"/>
    </source>
</evidence>
<dbReference type="InterPro" id="IPR036366">
    <property type="entry name" value="PGBDSf"/>
</dbReference>
<dbReference type="EMBL" id="WMEY01000001">
    <property type="protein sequence ID" value="MYL62262.1"/>
    <property type="molecule type" value="Genomic_DNA"/>
</dbReference>
<dbReference type="InterPro" id="IPR042047">
    <property type="entry name" value="SleB_dom1"/>
</dbReference>
<sequence>MDKTRLSMVIGINEERYSVPYLPLISCIIMGVNLFERSLLMKFAHVLGSLVLASCFYLFVFEDSASAMMDTGSRGSEVEHMQRVLEKLEYFHTTPTGYYGSVTKEAVRDFQADFGLRADGVAGTNTLNMLSNLEMIAHVVHGESRGEIYEGKVAVASVILNRVQSSEFPGSTYGVIYQQNAFTALNDGQYWLTPDASSYRAAKDAYFGWDPSEGATYYYNPSGVSDEWIYSRDVIKTIGQHVYAR</sequence>
<gene>
    <name evidence="4" type="ORF">GLW07_02715</name>
</gene>
<dbReference type="InterPro" id="IPR036365">
    <property type="entry name" value="PGBD-like_sf"/>
</dbReference>
<keyword evidence="1" id="KW-0812">Transmembrane</keyword>
<dbReference type="Gene3D" id="1.10.10.2520">
    <property type="entry name" value="Cell wall hydrolase SleB, domain 1"/>
    <property type="match status" value="1"/>
</dbReference>
<organism evidence="4 5">
    <name type="scientific">Guptibacillus hwajinpoensis</name>
    <dbReference type="NCBI Taxonomy" id="208199"/>
    <lineage>
        <taxon>Bacteria</taxon>
        <taxon>Bacillati</taxon>
        <taxon>Bacillota</taxon>
        <taxon>Bacilli</taxon>
        <taxon>Bacillales</taxon>
        <taxon>Guptibacillaceae</taxon>
        <taxon>Guptibacillus</taxon>
    </lineage>
</organism>
<keyword evidence="4" id="KW-0378">Hydrolase</keyword>
<reference evidence="4 5" key="1">
    <citation type="submission" date="2019-11" db="EMBL/GenBank/DDBJ databases">
        <title>Genome sequences of 17 halophilic strains isolated from different environments.</title>
        <authorList>
            <person name="Furrow R.E."/>
        </authorList>
    </citation>
    <scope>NUCLEOTIDE SEQUENCE [LARGE SCALE GENOMIC DNA]</scope>
    <source>
        <strain evidence="4 5">22506_14_FS</strain>
    </source>
</reference>